<dbReference type="HOGENOM" id="CLU_2705505_0_0_1"/>
<accession>A0A0A2V3T8</accession>
<dbReference type="AlphaFoldDB" id="A0A0A2V3T8"/>
<keyword evidence="2" id="KW-1185">Reference proteome</keyword>
<dbReference type="EMBL" id="KN294021">
    <property type="protein sequence ID" value="KGQ00815.1"/>
    <property type="molecule type" value="Genomic_DNA"/>
</dbReference>
<proteinExistence type="predicted"/>
<dbReference type="RefSeq" id="XP_015702392.1">
    <property type="nucleotide sequence ID" value="XM_015847989.1"/>
</dbReference>
<gene>
    <name evidence="1" type="ORF">PAAG_12510</name>
</gene>
<dbReference type="OrthoDB" id="10510223at2759"/>
<evidence type="ECO:0000313" key="1">
    <source>
        <dbReference type="EMBL" id="KGQ00815.1"/>
    </source>
</evidence>
<dbReference type="GeneID" id="26971136"/>
<sequence>MKLGTINVTEGKEFLHDAIPSRTRPNLLSMDLPRSLDQSARERLTPILEEDPSQGSLKNQERKIKITAAELTR</sequence>
<dbReference type="VEuPathDB" id="FungiDB:PAAG_12510"/>
<name>A0A0A2V3T8_PARBA</name>
<dbReference type="Proteomes" id="UP000002059">
    <property type="component" value="Partially assembled WGS sequence"/>
</dbReference>
<protein>
    <submittedName>
        <fullName evidence="1">Uncharacterized protein</fullName>
    </submittedName>
</protein>
<organism evidence="1 2">
    <name type="scientific">Paracoccidioides lutzii (strain ATCC MYA-826 / Pb01)</name>
    <name type="common">Paracoccidioides brasiliensis</name>
    <dbReference type="NCBI Taxonomy" id="502779"/>
    <lineage>
        <taxon>Eukaryota</taxon>
        <taxon>Fungi</taxon>
        <taxon>Dikarya</taxon>
        <taxon>Ascomycota</taxon>
        <taxon>Pezizomycotina</taxon>
        <taxon>Eurotiomycetes</taxon>
        <taxon>Eurotiomycetidae</taxon>
        <taxon>Onygenales</taxon>
        <taxon>Ajellomycetaceae</taxon>
        <taxon>Paracoccidioides</taxon>
    </lineage>
</organism>
<evidence type="ECO:0000313" key="2">
    <source>
        <dbReference type="Proteomes" id="UP000002059"/>
    </source>
</evidence>
<dbReference type="KEGG" id="pbl:PAAG_12510"/>
<reference evidence="1 2" key="1">
    <citation type="journal article" date="2011" name="PLoS Genet.">
        <title>Comparative genomic analysis of human fungal pathogens causing paracoccidioidomycosis.</title>
        <authorList>
            <person name="Desjardins C.A."/>
            <person name="Champion M.D."/>
            <person name="Holder J.W."/>
            <person name="Muszewska A."/>
            <person name="Goldberg J."/>
            <person name="Bailao A.M."/>
            <person name="Brigido M.M."/>
            <person name="Ferreira M.E."/>
            <person name="Garcia A.M."/>
            <person name="Grynberg M."/>
            <person name="Gujja S."/>
            <person name="Heiman D.I."/>
            <person name="Henn M.R."/>
            <person name="Kodira C.D."/>
            <person name="Leon-Narvaez H."/>
            <person name="Longo L.V."/>
            <person name="Ma L.J."/>
            <person name="Malavazi I."/>
            <person name="Matsuo A.L."/>
            <person name="Morais F.V."/>
            <person name="Pereira M."/>
            <person name="Rodriguez-Brito S."/>
            <person name="Sakthikumar S."/>
            <person name="Salem-Izacc S.M."/>
            <person name="Sykes S.M."/>
            <person name="Teixeira M.M."/>
            <person name="Vallejo M.C."/>
            <person name="Walter M.E."/>
            <person name="Yandava C."/>
            <person name="Young S."/>
            <person name="Zeng Q."/>
            <person name="Zucker J."/>
            <person name="Felipe M.S."/>
            <person name="Goldman G.H."/>
            <person name="Haas B.J."/>
            <person name="McEwen J.G."/>
            <person name="Nino-Vega G."/>
            <person name="Puccia R."/>
            <person name="San-Blas G."/>
            <person name="Soares C.M."/>
            <person name="Birren B.W."/>
            <person name="Cuomo C.A."/>
        </authorList>
    </citation>
    <scope>NUCLEOTIDE SEQUENCE [LARGE SCALE GENOMIC DNA]</scope>
    <source>
        <strain evidence="2">ATCC MYA-826 / Pb01</strain>
    </source>
</reference>